<sequence length="985" mass="106898">MQQEGHESEATSVKHGDADELVVPSFSELDPPTSLLPSSRGLELQWKEGRQLVPDPTAGPDVPRCRLQYSLEMQQVHSPFAENSDLPDLPEDRWQCRYTGPDVSAEVDGLRPRQQYAFRVRLIPQSHPELQPPPAQQPSQAVLCTTTACEPSPPLPPVSGKRERYAMTCKWKPPDETGGYPITGYQLVFCQWQAALPQDQQREALLRESVPAGGFQNSAYDGLECRHRIPRLISGHSYAAAVRASNGKFWIYTGPATQHEVPNLKSGRKYQVRITAFNMEGRSDPSAPAEVTTAPDVPAAPYNLRYKSGTGNSVIISWSLPSENGGAAVTGYETKLEVISGSAAAAGLPLECTIDYQNTLRQCTVSRLQPGTGYRAWIRSKNSAGFSQYSQPITVTTSKTLPARPRNPHAFSQGGSLQFSWDAPEHDGGSAITSYHLELQAASADEAVREAAPRQQHDVGLQCSANISSVVPATDYMFQVAAVNSVGRSPLSEPCIATTAAAPPAQPEPPRLREALPKGLHLQWDPPATFGAPVTGYDAASDIDHFEQASAVSNGDEPLHRTQAAGAPALSNGQKKGRRGRHPGGQAHERDETSAGGVHVHRIQAHEVDRRISGLEAYTDYEVRLRAKSEAGPSDWSTPVSMRTAPGVPDCPVHVRVGGTHSNALDVSWLKPNARGSTISKYGVEYQYVDRSKTEGKWRHCASVETTSAQVTGLKPARTYKIRVCASNGHGSGAWSEAVKWMTKAAAPDAPDPPTLRSRSATSVIVHWKAPEEDGGEPDLSYQLRGSAEGQSQATTYYNGSATQFKVTNLRPGTHYTFEVQARTKVGASEWSDSAAITMRLLPPQPPSEVCVAADEQTATDPSGTRVSVWWTAAEASSMHAEWQGQDPAGEAAGPGRNRQHPGSMRVVTHSISKHHRGRQASEPKARGPPIRRTLQGKVLRFLRQLWRGYSSYILGLIVIAIILAFVLNAELISTLMSDSAHKPR</sequence>
<feature type="region of interest" description="Disordered" evidence="2">
    <location>
        <begin position="1"/>
        <end position="36"/>
    </location>
</feature>
<keyword evidence="3" id="KW-1133">Transmembrane helix</keyword>
<dbReference type="PANTHER" id="PTHR13817">
    <property type="entry name" value="TITIN"/>
    <property type="match status" value="1"/>
</dbReference>
<feature type="compositionally biased region" description="Basic and acidic residues" evidence="2">
    <location>
        <begin position="1"/>
        <end position="18"/>
    </location>
</feature>
<feature type="domain" description="Fibronectin type-III" evidence="4">
    <location>
        <begin position="750"/>
        <end position="844"/>
    </location>
</feature>
<keyword evidence="3" id="KW-0812">Transmembrane</keyword>
<comment type="caution">
    <text evidence="5">The sequence shown here is derived from an EMBL/GenBank/DDBJ whole genome shotgun (WGS) entry which is preliminary data.</text>
</comment>
<evidence type="ECO:0000256" key="3">
    <source>
        <dbReference type="SAM" id="Phobius"/>
    </source>
</evidence>
<feature type="domain" description="Fibronectin type-III" evidence="4">
    <location>
        <begin position="207"/>
        <end position="296"/>
    </location>
</feature>
<dbReference type="Gene3D" id="2.60.40.10">
    <property type="entry name" value="Immunoglobulins"/>
    <property type="match status" value="8"/>
</dbReference>
<dbReference type="Pfam" id="PF00041">
    <property type="entry name" value="fn3"/>
    <property type="match status" value="6"/>
</dbReference>
<dbReference type="AlphaFoldDB" id="A0AAW1PD02"/>
<dbReference type="SUPFAM" id="SSF49265">
    <property type="entry name" value="Fibronectin type III"/>
    <property type="match status" value="4"/>
</dbReference>
<evidence type="ECO:0000256" key="2">
    <source>
        <dbReference type="SAM" id="MobiDB-lite"/>
    </source>
</evidence>
<evidence type="ECO:0000313" key="6">
    <source>
        <dbReference type="Proteomes" id="UP001465755"/>
    </source>
</evidence>
<evidence type="ECO:0000259" key="4">
    <source>
        <dbReference type="PROSITE" id="PS50853"/>
    </source>
</evidence>
<organism evidence="5 6">
    <name type="scientific">Symbiochloris irregularis</name>
    <dbReference type="NCBI Taxonomy" id="706552"/>
    <lineage>
        <taxon>Eukaryota</taxon>
        <taxon>Viridiplantae</taxon>
        <taxon>Chlorophyta</taxon>
        <taxon>core chlorophytes</taxon>
        <taxon>Trebouxiophyceae</taxon>
        <taxon>Trebouxiales</taxon>
        <taxon>Trebouxiaceae</taxon>
        <taxon>Symbiochloris</taxon>
    </lineage>
</organism>
<dbReference type="PROSITE" id="PS50853">
    <property type="entry name" value="FN3"/>
    <property type="match status" value="5"/>
</dbReference>
<name>A0AAW1PD02_9CHLO</name>
<reference evidence="5 6" key="1">
    <citation type="journal article" date="2024" name="Nat. Commun.">
        <title>Phylogenomics reveals the evolutionary origins of lichenization in chlorophyte algae.</title>
        <authorList>
            <person name="Puginier C."/>
            <person name="Libourel C."/>
            <person name="Otte J."/>
            <person name="Skaloud P."/>
            <person name="Haon M."/>
            <person name="Grisel S."/>
            <person name="Petersen M."/>
            <person name="Berrin J.G."/>
            <person name="Delaux P.M."/>
            <person name="Dal Grande F."/>
            <person name="Keller J."/>
        </authorList>
    </citation>
    <scope>NUCLEOTIDE SEQUENCE [LARGE SCALE GENOMIC DNA]</scope>
    <source>
        <strain evidence="5 6">SAG 2036</strain>
    </source>
</reference>
<dbReference type="PRINTS" id="PR00014">
    <property type="entry name" value="FNTYPEIII"/>
</dbReference>
<protein>
    <recommendedName>
        <fullName evidence="4">Fibronectin type-III domain-containing protein</fullName>
    </recommendedName>
</protein>
<feature type="domain" description="Fibronectin type-III" evidence="4">
    <location>
        <begin position="300"/>
        <end position="400"/>
    </location>
</feature>
<dbReference type="CDD" id="cd00063">
    <property type="entry name" value="FN3"/>
    <property type="match status" value="6"/>
</dbReference>
<dbReference type="SMART" id="SM00060">
    <property type="entry name" value="FN3"/>
    <property type="match status" value="7"/>
</dbReference>
<feature type="transmembrane region" description="Helical" evidence="3">
    <location>
        <begin position="950"/>
        <end position="968"/>
    </location>
</feature>
<dbReference type="InterPro" id="IPR003961">
    <property type="entry name" value="FN3_dom"/>
</dbReference>
<accession>A0AAW1PD02</accession>
<dbReference type="EMBL" id="JALJOQ010000040">
    <property type="protein sequence ID" value="KAK9805977.1"/>
    <property type="molecule type" value="Genomic_DNA"/>
</dbReference>
<keyword evidence="6" id="KW-1185">Reference proteome</keyword>
<gene>
    <name evidence="5" type="ORF">WJX73_010464</name>
</gene>
<feature type="domain" description="Fibronectin type-III" evidence="4">
    <location>
        <begin position="404"/>
        <end position="502"/>
    </location>
</feature>
<keyword evidence="3" id="KW-0472">Membrane</keyword>
<feature type="domain" description="Fibronectin type-III" evidence="4">
    <location>
        <begin position="651"/>
        <end position="749"/>
    </location>
</feature>
<evidence type="ECO:0000313" key="5">
    <source>
        <dbReference type="EMBL" id="KAK9805977.1"/>
    </source>
</evidence>
<dbReference type="Proteomes" id="UP001465755">
    <property type="component" value="Unassembled WGS sequence"/>
</dbReference>
<dbReference type="InterPro" id="IPR036116">
    <property type="entry name" value="FN3_sf"/>
</dbReference>
<keyword evidence="1" id="KW-0677">Repeat</keyword>
<dbReference type="PANTHER" id="PTHR13817:SF73">
    <property type="entry name" value="FIBRONECTIN TYPE-III DOMAIN-CONTAINING PROTEIN"/>
    <property type="match status" value="1"/>
</dbReference>
<feature type="region of interest" description="Disordered" evidence="2">
    <location>
        <begin position="883"/>
        <end position="931"/>
    </location>
</feature>
<evidence type="ECO:0000256" key="1">
    <source>
        <dbReference type="ARBA" id="ARBA00022737"/>
    </source>
</evidence>
<feature type="region of interest" description="Disordered" evidence="2">
    <location>
        <begin position="566"/>
        <end position="599"/>
    </location>
</feature>
<dbReference type="InterPro" id="IPR050964">
    <property type="entry name" value="Striated_Muscle_Regulatory"/>
</dbReference>
<proteinExistence type="predicted"/>
<dbReference type="InterPro" id="IPR013783">
    <property type="entry name" value="Ig-like_fold"/>
</dbReference>